<dbReference type="Pfam" id="PF00698">
    <property type="entry name" value="Acyl_transf_1"/>
    <property type="match status" value="1"/>
</dbReference>
<evidence type="ECO:0000256" key="6">
    <source>
        <dbReference type="ARBA" id="ARBA00023268"/>
    </source>
</evidence>
<evidence type="ECO:0008006" key="13">
    <source>
        <dbReference type="Google" id="ProtNLM"/>
    </source>
</evidence>
<feature type="active site" description="Proton donor; for dehydratase activity" evidence="8">
    <location>
        <position position="1151"/>
    </location>
</feature>
<evidence type="ECO:0000259" key="10">
    <source>
        <dbReference type="PROSITE" id="PS52019"/>
    </source>
</evidence>
<feature type="region of interest" description="N-terminal hotdog fold" evidence="8">
    <location>
        <begin position="935"/>
        <end position="1065"/>
    </location>
</feature>
<dbReference type="PANTHER" id="PTHR43775:SF29">
    <property type="entry name" value="ASPERFURANONE POLYKETIDE SYNTHASE AFOG-RELATED"/>
    <property type="match status" value="1"/>
</dbReference>
<dbReference type="Pfam" id="PF21089">
    <property type="entry name" value="PKS_DH_N"/>
    <property type="match status" value="1"/>
</dbReference>
<dbReference type="Proteomes" id="UP001498421">
    <property type="component" value="Unassembled WGS sequence"/>
</dbReference>
<dbReference type="InterPro" id="IPR020807">
    <property type="entry name" value="PKS_DH"/>
</dbReference>
<dbReference type="Pfam" id="PF02801">
    <property type="entry name" value="Ketoacyl-synt_C"/>
    <property type="match status" value="1"/>
</dbReference>
<dbReference type="InterPro" id="IPR014043">
    <property type="entry name" value="Acyl_transferase_dom"/>
</dbReference>
<dbReference type="InterPro" id="IPR016039">
    <property type="entry name" value="Thiolase-like"/>
</dbReference>
<dbReference type="SMART" id="SM00823">
    <property type="entry name" value="PKS_PP"/>
    <property type="match status" value="1"/>
</dbReference>
<dbReference type="InterPro" id="IPR049900">
    <property type="entry name" value="PKS_mFAS_DH"/>
</dbReference>
<protein>
    <recommendedName>
        <fullName evidence="13">Polyketide synthase</fullName>
    </recommendedName>
</protein>
<evidence type="ECO:0000313" key="12">
    <source>
        <dbReference type="Proteomes" id="UP001498421"/>
    </source>
</evidence>
<dbReference type="SMART" id="SM00822">
    <property type="entry name" value="PKS_KR"/>
    <property type="match status" value="1"/>
</dbReference>
<dbReference type="InterPro" id="IPR014031">
    <property type="entry name" value="Ketoacyl_synth_C"/>
</dbReference>
<dbReference type="SMART" id="SM00825">
    <property type="entry name" value="PKS_KS"/>
    <property type="match status" value="1"/>
</dbReference>
<dbReference type="InterPro" id="IPR042104">
    <property type="entry name" value="PKS_dehydratase_sf"/>
</dbReference>
<evidence type="ECO:0000256" key="1">
    <source>
        <dbReference type="ARBA" id="ARBA00022450"/>
    </source>
</evidence>
<dbReference type="Gene3D" id="3.40.47.10">
    <property type="match status" value="1"/>
</dbReference>
<dbReference type="InterPro" id="IPR036736">
    <property type="entry name" value="ACP-like_sf"/>
</dbReference>
<dbReference type="InterPro" id="IPR020806">
    <property type="entry name" value="PKS_PP-bd"/>
</dbReference>
<organism evidence="11 12">
    <name type="scientific">Neonectria magnoliae</name>
    <dbReference type="NCBI Taxonomy" id="2732573"/>
    <lineage>
        <taxon>Eukaryota</taxon>
        <taxon>Fungi</taxon>
        <taxon>Dikarya</taxon>
        <taxon>Ascomycota</taxon>
        <taxon>Pezizomycotina</taxon>
        <taxon>Sordariomycetes</taxon>
        <taxon>Hypocreomycetidae</taxon>
        <taxon>Hypocreales</taxon>
        <taxon>Nectriaceae</taxon>
        <taxon>Neonectria</taxon>
    </lineage>
</organism>
<name>A0ABR1HZ16_9HYPO</name>
<dbReference type="Pfam" id="PF00109">
    <property type="entry name" value="ketoacyl-synt"/>
    <property type="match status" value="1"/>
</dbReference>
<dbReference type="InterPro" id="IPR013968">
    <property type="entry name" value="PKS_KR"/>
</dbReference>
<dbReference type="CDD" id="cd05195">
    <property type="entry name" value="enoyl_red"/>
    <property type="match status" value="1"/>
</dbReference>
<feature type="domain" description="PKS/mFAS DH" evidence="10">
    <location>
        <begin position="935"/>
        <end position="1233"/>
    </location>
</feature>
<dbReference type="Pfam" id="PF16197">
    <property type="entry name" value="KAsynt_C_assoc"/>
    <property type="match status" value="1"/>
</dbReference>
<dbReference type="InterPro" id="IPR057326">
    <property type="entry name" value="KR_dom"/>
</dbReference>
<dbReference type="Gene3D" id="1.10.1200.10">
    <property type="entry name" value="ACP-like"/>
    <property type="match status" value="1"/>
</dbReference>
<evidence type="ECO:0000256" key="3">
    <source>
        <dbReference type="ARBA" id="ARBA00022679"/>
    </source>
</evidence>
<sequence length="2347" mass="257052">MDDIAIIGIGLRFPGNATSPEELWKVLERGESQWSEFPKDRLNIDGYFHPGGDRQGSISFRGAHFIKGDFASFDAPFFSVAAEDAKAIDPQQRILLEASYEALENAGIRKEDIDGSDTAVYVGSFVKDYEQICLRDPDWQPQYAATGNGIAIMANRISYFFNLHGPSMTLDTGCSGSLVSVHLAAQSLRSGESSLAIAAGAGMIFSPNTIMPMTALNFLSPDGKCFTFDSRANGYGRGEGIGVVILKRLSDALRDNDTIRAVIRGTNVNQDGHTTGITLPSKEAQVANIRSVYKSAGLDFNQTAYVECHGTGTQAGDWRELKAISESLGSERAVDNPIVVGSVKPNIGHLEGAAGVAGLIKGVLTLEHGKIPPNINFEKGNPNIDFEEWRVKVPREMLDWPLPGLRRVSVNCFGFGGTNAHVIMDEAPEYMAARGLKGNHNSFELKTPRNNDPPATPNRAEAQLYLYSSHEKTGVRRLMLSHLLHWGLRPKDFATETQLLRDYAYTLGSRRSNLEWKHAIIAKSRADLVLQLQTTDAPKFSRTSKGKLPKICFIFTGQGAQVAQMGKTLLPFPVFHDTLKAASVYMKDVLKSPFDLFEEIMAEPDDSTVCFPEIAQPGITALQVALVDLLKTFGISPNFVVGHSSGEVAAAYSSGAIKRETAWEISYYRGQAASLIPQKDPDLEFGMIAVGFSLEEAQAYVKMRHMKLEIACINSPRLVTLSGSAEEVERVENDLKVKRIFCRVIPVTTAYHSSHMKLVEDDYLESIANIATVGSPMTAAMISSVTGAAVVNTDLDKHYWVKNMISPVQYVDAIQCMLRLPDEERPGMIIELSPVAALRWSTSDILSAAGLSNLPTYQSVLDRTPDGAVSLLRVVADLWTRGYPIDMEQIVKRDACQAPARCLVDLPTYPWNHTKSYWHESHLGRANRFREFPRQDLIGAPTADAISFEPRWRGFLRVSENPWLQDHQVQKTIVYPAAGMVAMALEGATQLTKDKSKLLGYEITNMRIDKAMIIPTTAHGLETAMNFKQASDDGRSFDFTIYSKQFDGPWEQHATGSLQVRHKEHDWSTPFRQHEAEYKSLKETCTDPLVPRQLYELLDIVGMNYGTLFQNISEISKGDKSCISKVRVPDTKAKMPAKFEYPHLIHPATLDSMFQTLFAIDNEPMVPTFVRSLFVSADISREIGHEFTGYATASRTGLRDANANIAMTQSGWEQPSVVINGLHFTGLSGPSQGAGGFLPNHRNLCTEVVWAEDVLSATPQNLEEWIKLLAHKYSGLCILQFGGDSLLAKEILGMLLPEFSQTPYLSRYTVVKDDNDQTAASEVLSYVKGTLLEPFVEGRSADGSEWFPDYHLIVVGNNTTANVSGLCKHLKAGGVLLEQAHSLSKEFVTHWPGRQTHMETQTERKSLPKLALDVTVSSDVVIVVADDPNRLGAGLRDKLQRSMRFNFGLGATIIHESLVLTAIAKIKGKAIISLLDFSEHNPCPFIFNWTETKFKIFRAIQKAAKGILWITQGAHMKPVRPMGASIIALARTLMSEDPLKPIVTFDLGPDTYFISPPITKAITDALMGALTSNQGCSPRELEYAEESERIFIPRLVPINALNQLVEKGDSTEIQIRRFHDNTKECVKLHIAKPGLVNDGLLFSTFCGAAPGPDEVEIIFDNTTISHIDLETVMGRSVESDIGMDFVGYVGRVGSNVSGYVPEMGVAALVSDGAIRNKAIVNARLVMKWSSNLPLSQCTSAYHAFRRVGRLRPGRSVLIHAGASSHGLSAIAVASQLGADTYVTVMGPGTQQQRELLKECGFKSDHILEADSDSFVAAVKGLTGGKGVNMVYNSTQNQVETSFSCVRKGGTIVQFVNKSPCPPTIRVPSSSVSFVNFDFAQLLREEPSYVAELLDGLMELTRAPQSCGLTGVMVGTTSLTLIHEAFQHIEKNPYTGLVKIFGDPGSKPMVKVVAPKPTRPLHDAISKDKTYLLAGGLGGLGRSICELIVKNGARHVAFFSRSGTSSESSRRFIADLRGKGIDARVFQVDICDLYELRQTNDQLVREMPPVAGVFQCAAVIKDVMFDNMSHSDWEIATKPKIVGSANLMEVIPRPTEDPFFIFLASSAGIIGNRGQANYAAGNCFEDALARKYRLEGKHAVSIDLGPVLGAGMLADDEEILDMLRASGFYGIRHRDFLTTISHAITMEVEPKVPMPPQVIMGIGTGGLIRQNEPADPYWSRTALYGYLNLIDMPPPDLTSVGSTEKADMKSMLTCCTDSSTATDIICTGLSHMLAKAMNMLPEEIDTGKPPNVYGVDSLVAVGVRNWVLSSCGVVVSVFEVLSDKTIVELAANIADKGGFGVSKDQLLN</sequence>
<dbReference type="Gene3D" id="3.10.129.110">
    <property type="entry name" value="Polyketide synthase dehydratase"/>
    <property type="match status" value="1"/>
</dbReference>
<dbReference type="PANTHER" id="PTHR43775">
    <property type="entry name" value="FATTY ACID SYNTHASE"/>
    <property type="match status" value="1"/>
</dbReference>
<evidence type="ECO:0000256" key="5">
    <source>
        <dbReference type="ARBA" id="ARBA00023002"/>
    </source>
</evidence>
<dbReference type="Gene3D" id="3.40.366.10">
    <property type="entry name" value="Malonyl-Coenzyme A Acyl Carrier Protein, domain 2"/>
    <property type="match status" value="1"/>
</dbReference>
<dbReference type="PROSITE" id="PS52004">
    <property type="entry name" value="KS3_2"/>
    <property type="match status" value="1"/>
</dbReference>
<dbReference type="Gene3D" id="3.30.70.3290">
    <property type="match status" value="1"/>
</dbReference>
<dbReference type="SMART" id="SM00829">
    <property type="entry name" value="PKS_ER"/>
    <property type="match status" value="1"/>
</dbReference>
<dbReference type="InterPro" id="IPR036291">
    <property type="entry name" value="NAD(P)-bd_dom_sf"/>
</dbReference>
<dbReference type="SUPFAM" id="SSF55048">
    <property type="entry name" value="Probable ACP-binding domain of malonyl-CoA ACP transacylase"/>
    <property type="match status" value="1"/>
</dbReference>
<proteinExistence type="predicted"/>
<keyword evidence="2" id="KW-0597">Phosphoprotein</keyword>
<evidence type="ECO:0000313" key="11">
    <source>
        <dbReference type="EMBL" id="KAK7426525.1"/>
    </source>
</evidence>
<dbReference type="Pfam" id="PF00107">
    <property type="entry name" value="ADH_zinc_N"/>
    <property type="match status" value="1"/>
</dbReference>
<dbReference type="SUPFAM" id="SSF52151">
    <property type="entry name" value="FabD/lysophospholipase-like"/>
    <property type="match status" value="1"/>
</dbReference>
<evidence type="ECO:0000256" key="7">
    <source>
        <dbReference type="ARBA" id="ARBA00023315"/>
    </source>
</evidence>
<dbReference type="SMART" id="SM00827">
    <property type="entry name" value="PKS_AT"/>
    <property type="match status" value="1"/>
</dbReference>
<dbReference type="InterPro" id="IPR020841">
    <property type="entry name" value="PKS_Beta-ketoAc_synthase_dom"/>
</dbReference>
<keyword evidence="5" id="KW-0560">Oxidoreductase</keyword>
<keyword evidence="3" id="KW-0808">Transferase</keyword>
<dbReference type="Pfam" id="PF14765">
    <property type="entry name" value="PS-DH"/>
    <property type="match status" value="1"/>
</dbReference>
<dbReference type="SUPFAM" id="SSF50129">
    <property type="entry name" value="GroES-like"/>
    <property type="match status" value="1"/>
</dbReference>
<dbReference type="InterPro" id="IPR050091">
    <property type="entry name" value="PKS_NRPS_Biosynth_Enz"/>
</dbReference>
<dbReference type="InterPro" id="IPR001227">
    <property type="entry name" value="Ac_transferase_dom_sf"/>
</dbReference>
<dbReference type="InterPro" id="IPR016035">
    <property type="entry name" value="Acyl_Trfase/lysoPLipase"/>
</dbReference>
<dbReference type="EMBL" id="JAZAVK010000065">
    <property type="protein sequence ID" value="KAK7426525.1"/>
    <property type="molecule type" value="Genomic_DNA"/>
</dbReference>
<dbReference type="Gene3D" id="3.90.180.10">
    <property type="entry name" value="Medium-chain alcohol dehydrogenases, catalytic domain"/>
    <property type="match status" value="1"/>
</dbReference>
<gene>
    <name evidence="11" type="ORF">QQZ08_006984</name>
</gene>
<dbReference type="Pfam" id="PF08659">
    <property type="entry name" value="KR"/>
    <property type="match status" value="1"/>
</dbReference>
<dbReference type="SMART" id="SM00826">
    <property type="entry name" value="PKS_DH"/>
    <property type="match status" value="1"/>
</dbReference>
<keyword evidence="6" id="KW-0511">Multifunctional enzyme</keyword>
<dbReference type="SUPFAM" id="SSF51735">
    <property type="entry name" value="NAD(P)-binding Rossmann-fold domains"/>
    <property type="match status" value="2"/>
</dbReference>
<reference evidence="11 12" key="1">
    <citation type="journal article" date="2025" name="Microbiol. Resour. Announc.">
        <title>Draft genome sequences for Neonectria magnoliae and Neonectria punicea, canker pathogens of Liriodendron tulipifera and Acer saccharum in West Virginia.</title>
        <authorList>
            <person name="Petronek H.M."/>
            <person name="Kasson M.T."/>
            <person name="Metheny A.M."/>
            <person name="Stauder C.M."/>
            <person name="Lovett B."/>
            <person name="Lynch S.C."/>
            <person name="Garnas J.R."/>
            <person name="Kasson L.R."/>
            <person name="Stajich J.E."/>
        </authorList>
    </citation>
    <scope>NUCLEOTIDE SEQUENCE [LARGE SCALE GENOMIC DNA]</scope>
    <source>
        <strain evidence="11 12">NRRL 64651</strain>
    </source>
</reference>
<feature type="region of interest" description="C-terminal hotdog fold" evidence="8">
    <location>
        <begin position="1086"/>
        <end position="1233"/>
    </location>
</feature>
<evidence type="ECO:0000256" key="2">
    <source>
        <dbReference type="ARBA" id="ARBA00022553"/>
    </source>
</evidence>
<keyword evidence="4" id="KW-0521">NADP</keyword>
<dbReference type="CDD" id="cd00833">
    <property type="entry name" value="PKS"/>
    <property type="match status" value="1"/>
</dbReference>
<dbReference type="InterPro" id="IPR016036">
    <property type="entry name" value="Malonyl_transacylase_ACP-bd"/>
</dbReference>
<keyword evidence="7" id="KW-0012">Acyltransferase</keyword>
<dbReference type="InterPro" id="IPR049551">
    <property type="entry name" value="PKS_DH_C"/>
</dbReference>
<dbReference type="InterPro" id="IPR049552">
    <property type="entry name" value="PKS_DH_N"/>
</dbReference>
<dbReference type="SUPFAM" id="SSF53901">
    <property type="entry name" value="Thiolase-like"/>
    <property type="match status" value="1"/>
</dbReference>
<evidence type="ECO:0000256" key="4">
    <source>
        <dbReference type="ARBA" id="ARBA00022857"/>
    </source>
</evidence>
<dbReference type="Gene3D" id="3.40.50.720">
    <property type="entry name" value="NAD(P)-binding Rossmann-like Domain"/>
    <property type="match status" value="2"/>
</dbReference>
<dbReference type="SUPFAM" id="SSF47336">
    <property type="entry name" value="ACP-like"/>
    <property type="match status" value="1"/>
</dbReference>
<feature type="active site" description="Proton acceptor; for dehydratase activity" evidence="8">
    <location>
        <position position="967"/>
    </location>
</feature>
<evidence type="ECO:0000256" key="8">
    <source>
        <dbReference type="PROSITE-ProRule" id="PRU01363"/>
    </source>
</evidence>
<dbReference type="InterPro" id="IPR020843">
    <property type="entry name" value="ER"/>
</dbReference>
<dbReference type="PROSITE" id="PS52019">
    <property type="entry name" value="PKS_MFAS_DH"/>
    <property type="match status" value="1"/>
</dbReference>
<accession>A0ABR1HZ16</accession>
<dbReference type="InterPro" id="IPR032821">
    <property type="entry name" value="PKS_assoc"/>
</dbReference>
<comment type="caution">
    <text evidence="11">The sequence shown here is derived from an EMBL/GenBank/DDBJ whole genome shotgun (WGS) entry which is preliminary data.</text>
</comment>
<feature type="domain" description="Ketosynthase family 3 (KS3)" evidence="9">
    <location>
        <begin position="1"/>
        <end position="426"/>
    </location>
</feature>
<keyword evidence="1" id="KW-0596">Phosphopantetheine</keyword>
<dbReference type="InterPro" id="IPR013149">
    <property type="entry name" value="ADH-like_C"/>
</dbReference>
<evidence type="ECO:0000259" key="9">
    <source>
        <dbReference type="PROSITE" id="PS52004"/>
    </source>
</evidence>
<keyword evidence="12" id="KW-1185">Reference proteome</keyword>
<dbReference type="InterPro" id="IPR011032">
    <property type="entry name" value="GroES-like_sf"/>
</dbReference>
<dbReference type="InterPro" id="IPR014030">
    <property type="entry name" value="Ketoacyl_synth_N"/>
</dbReference>